<accession>A0A120K295</accession>
<evidence type="ECO:0000313" key="9">
    <source>
        <dbReference type="Proteomes" id="UP000243052"/>
    </source>
</evidence>
<keyword evidence="3" id="KW-0963">Cytoplasm</keyword>
<dbReference type="InterPro" id="IPR038499">
    <property type="entry name" value="BRO1_sf"/>
</dbReference>
<evidence type="ECO:0000256" key="3">
    <source>
        <dbReference type="ARBA" id="ARBA00022490"/>
    </source>
</evidence>
<gene>
    <name evidence="8" type="ORF">AW171_hschr42739</name>
</gene>
<dbReference type="GO" id="GO:0005768">
    <property type="term" value="C:endosome"/>
    <property type="evidence" value="ECO:0007669"/>
    <property type="project" value="UniProtKB-SubCell"/>
</dbReference>
<dbReference type="Gene3D" id="1.25.40.280">
    <property type="entry name" value="alix/aip1 like domains"/>
    <property type="match status" value="1"/>
</dbReference>
<keyword evidence="9" id="KW-1185">Reference proteome</keyword>
<protein>
    <recommendedName>
        <fullName evidence="5">BRO domain-containing protein 1</fullName>
    </recommendedName>
</protein>
<dbReference type="PROSITE" id="PS51180">
    <property type="entry name" value="BRO1"/>
    <property type="match status" value="1"/>
</dbReference>
<dbReference type="PANTHER" id="PTHR23030">
    <property type="entry name" value="PCD6 INTERACTING PROTEIN-RELATED"/>
    <property type="match status" value="1"/>
</dbReference>
<dbReference type="Pfam" id="PF03097">
    <property type="entry name" value="BRO1"/>
    <property type="match status" value="1"/>
</dbReference>
<feature type="domain" description="BRO1" evidence="7">
    <location>
        <begin position="4"/>
        <end position="401"/>
    </location>
</feature>
<dbReference type="AlphaFoldDB" id="A0A120K295"/>
<dbReference type="InterPro" id="IPR025304">
    <property type="entry name" value="ALIX_V_dom"/>
</dbReference>
<dbReference type="GO" id="GO:0043328">
    <property type="term" value="P:protein transport to vacuole involved in ubiquitin-dependent protein catabolic process via the multivesicular body sorting pathway"/>
    <property type="evidence" value="ECO:0007669"/>
    <property type="project" value="TreeGrafter"/>
</dbReference>
<dbReference type="GeneID" id="28724086"/>
<evidence type="ECO:0000256" key="1">
    <source>
        <dbReference type="ARBA" id="ARBA00004177"/>
    </source>
</evidence>
<dbReference type="EMBL" id="CP014244">
    <property type="protein sequence ID" value="AMD20821.1"/>
    <property type="molecule type" value="Genomic_DNA"/>
</dbReference>
<reference evidence="8 9" key="1">
    <citation type="submission" date="2016-01" db="EMBL/GenBank/DDBJ databases">
        <title>Genome sequence of the yeast Holleya sinecauda.</title>
        <authorList>
            <person name="Dietrich F.S."/>
        </authorList>
    </citation>
    <scope>NUCLEOTIDE SEQUENCE [LARGE SCALE GENOMIC DNA]</scope>
    <source>
        <strain evidence="8 9">ATCC 58844</strain>
    </source>
</reference>
<evidence type="ECO:0000259" key="7">
    <source>
        <dbReference type="PROSITE" id="PS51180"/>
    </source>
</evidence>
<evidence type="ECO:0000256" key="6">
    <source>
        <dbReference type="SAM" id="MobiDB-lite"/>
    </source>
</evidence>
<organism evidence="8 9">
    <name type="scientific">Eremothecium sinecaudum</name>
    <dbReference type="NCBI Taxonomy" id="45286"/>
    <lineage>
        <taxon>Eukaryota</taxon>
        <taxon>Fungi</taxon>
        <taxon>Dikarya</taxon>
        <taxon>Ascomycota</taxon>
        <taxon>Saccharomycotina</taxon>
        <taxon>Saccharomycetes</taxon>
        <taxon>Saccharomycetales</taxon>
        <taxon>Saccharomycetaceae</taxon>
        <taxon>Eremothecium</taxon>
    </lineage>
</organism>
<evidence type="ECO:0000313" key="8">
    <source>
        <dbReference type="EMBL" id="AMD20821.1"/>
    </source>
</evidence>
<evidence type="ECO:0000256" key="2">
    <source>
        <dbReference type="ARBA" id="ARBA00004496"/>
    </source>
</evidence>
<dbReference type="PANTHER" id="PTHR23030:SF30">
    <property type="entry name" value="TYROSINE-PROTEIN PHOSPHATASE NON-RECEPTOR TYPE 23"/>
    <property type="match status" value="1"/>
</dbReference>
<dbReference type="SMART" id="SM01041">
    <property type="entry name" value="BRO1"/>
    <property type="match status" value="1"/>
</dbReference>
<dbReference type="Gene3D" id="1.20.140.50">
    <property type="entry name" value="alix/aip1 like domains"/>
    <property type="match status" value="1"/>
</dbReference>
<dbReference type="RefSeq" id="XP_017987817.1">
    <property type="nucleotide sequence ID" value="XM_018132328.1"/>
</dbReference>
<dbReference type="OrthoDB" id="2141925at2759"/>
<comment type="subcellular location">
    <subcellularLocation>
        <location evidence="2">Cytoplasm</location>
    </subcellularLocation>
    <subcellularLocation>
        <location evidence="1">Endosome</location>
    </subcellularLocation>
</comment>
<evidence type="ECO:0000256" key="5">
    <source>
        <dbReference type="ARBA" id="ARBA00041284"/>
    </source>
</evidence>
<dbReference type="STRING" id="45286.A0A120K295"/>
<proteinExistence type="predicted"/>
<dbReference type="Gene3D" id="1.20.120.560">
    <property type="entry name" value="alix/aip1 in complex with the ypdl late domain"/>
    <property type="match status" value="1"/>
</dbReference>
<keyword evidence="4" id="KW-0967">Endosome</keyword>
<dbReference type="Proteomes" id="UP000243052">
    <property type="component" value="Chromosome iv"/>
</dbReference>
<sequence>MKTVLLSLKVKDTEPFIWSKVLSSYLKRSYGPQWTQFYNAPKNKELDNLRINANSDLAGEAMLEQNLKYYAYLEQMYLRIRKQPSHLKLEFTWYDVEYEYNGTQKYTQQTLVFEKSSILFNIGVIFARLAKEKMYSDDKESIQLLTKAASCFTYMSETFLNSPSVDLQAGTTKFLGTLLHAEAQELFLLRLINGENPSKRASLISKLAYTCSQLYESCTNFYVDISKDDPYAVLYGGIGWDTTVAFKFSLYEALAAYNYALAAEQTGKIGVALAFMKKASVSIWNASYSKMAGNEEINFEGIKFTIEDKLKSLQKDNDYIYHEVVPADVNLDVIKPMDAIKLVPFHQILKPYMDATSDASNEIFKGIVPVEIYEKESIYSEKKSDLLRKEMEDLEAAEWEYRSFIEFTNLPKLITDLKMRLANRSLSEDPQVTMMKQQIQDWSTTVRSSKLSDISKQNKIILQKRNDIIKLLSQASPANMDDVVKIKSSLVQASKADEKLFLPVKSCIEEIKLLQNPSLLWSNFNSFGVQEQPNLLDIDDSKNDQIKERLKQISEHYENFSLLREERSRSLEELKEWMKQDDITKILILNHDKSDSEMEELFKNELEKFNPFINRIKATIFKQKNIINDIKVGLDTIFKLTDIQNKPSGERIKEEQRNEFYERLQKAIVAFAVFQRDLPKGLCFYDQLYEMSSKLVQSGTNVAGEQQSTQPATDFVTSVENNMHNLTLSESKQLDLGPTPAIPELPGALLNSAPLPPPKIPERPQFMSNTNPNPNNMNDDTTNNGLETDGAPKPILPEKLPPHFTDNPDNPTAFYNAPSVFSENMYSKFSK</sequence>
<dbReference type="InterPro" id="IPR004328">
    <property type="entry name" value="BRO1_dom"/>
</dbReference>
<feature type="compositionally biased region" description="Low complexity" evidence="6">
    <location>
        <begin position="769"/>
        <end position="784"/>
    </location>
</feature>
<feature type="region of interest" description="Disordered" evidence="6">
    <location>
        <begin position="766"/>
        <end position="817"/>
    </location>
</feature>
<evidence type="ECO:0000256" key="4">
    <source>
        <dbReference type="ARBA" id="ARBA00022753"/>
    </source>
</evidence>
<name>A0A120K295_9SACH</name>
<dbReference type="Pfam" id="PF13949">
    <property type="entry name" value="ALIX_LYPXL_bnd"/>
    <property type="match status" value="1"/>
</dbReference>